<organism evidence="3 4">
    <name type="scientific">Mycobacterium stomatepiae</name>
    <dbReference type="NCBI Taxonomy" id="470076"/>
    <lineage>
        <taxon>Bacteria</taxon>
        <taxon>Bacillati</taxon>
        <taxon>Actinomycetota</taxon>
        <taxon>Actinomycetes</taxon>
        <taxon>Mycobacteriales</taxon>
        <taxon>Mycobacteriaceae</taxon>
        <taxon>Mycobacterium</taxon>
        <taxon>Mycobacterium simiae complex</taxon>
    </lineage>
</organism>
<dbReference type="AlphaFoldDB" id="A0A7I7QGL7"/>
<dbReference type="InterPro" id="IPR021417">
    <property type="entry name" value="DUF3060"/>
</dbReference>
<evidence type="ECO:0000256" key="1">
    <source>
        <dbReference type="SAM" id="MobiDB-lite"/>
    </source>
</evidence>
<keyword evidence="4" id="KW-1185">Reference proteome</keyword>
<evidence type="ECO:0008006" key="5">
    <source>
        <dbReference type="Google" id="ProtNLM"/>
    </source>
</evidence>
<protein>
    <recommendedName>
        <fullName evidence="5">DUF3060 domain-containing protein</fullName>
    </recommendedName>
</protein>
<accession>A0A7I7QGL7</accession>
<dbReference type="Proteomes" id="UP000467130">
    <property type="component" value="Chromosome"/>
</dbReference>
<name>A0A7I7QGL7_9MYCO</name>
<keyword evidence="2" id="KW-0812">Transmembrane</keyword>
<evidence type="ECO:0000256" key="2">
    <source>
        <dbReference type="SAM" id="Phobius"/>
    </source>
</evidence>
<gene>
    <name evidence="3" type="ORF">MSTO_55760</name>
</gene>
<dbReference type="EMBL" id="AP022587">
    <property type="protein sequence ID" value="BBY25371.1"/>
    <property type="molecule type" value="Genomic_DNA"/>
</dbReference>
<evidence type="ECO:0000313" key="4">
    <source>
        <dbReference type="Proteomes" id="UP000467130"/>
    </source>
</evidence>
<sequence length="149" mass="15996">MDPEEDPEKKDPGGTWWRWCGGVAKLANTPRAWGLLMGAVLAAFAIAALWGHYSGTTVHGNLTMINGGAKETIDCNDGNLRLEGDNNTYTVTGHCRRLDVSGSANRVTVDSADIISVFGDDNAMIYHSGSPTINKTGNNNTVSQRQSTR</sequence>
<proteinExistence type="predicted"/>
<dbReference type="KEGG" id="msto:MSTO_55760"/>
<reference evidence="3 4" key="1">
    <citation type="journal article" date="2019" name="Emerg. Microbes Infect.">
        <title>Comprehensive subspecies identification of 175 nontuberculous mycobacteria species based on 7547 genomic profiles.</title>
        <authorList>
            <person name="Matsumoto Y."/>
            <person name="Kinjo T."/>
            <person name="Motooka D."/>
            <person name="Nabeya D."/>
            <person name="Jung N."/>
            <person name="Uechi K."/>
            <person name="Horii T."/>
            <person name="Iida T."/>
            <person name="Fujita J."/>
            <person name="Nakamura S."/>
        </authorList>
    </citation>
    <scope>NUCLEOTIDE SEQUENCE [LARGE SCALE GENOMIC DNA]</scope>
    <source>
        <strain evidence="3 4">JCM 17783</strain>
    </source>
</reference>
<dbReference type="RefSeq" id="WP_163793519.1">
    <property type="nucleotide sequence ID" value="NZ_AP022587.1"/>
</dbReference>
<dbReference type="Pfam" id="PF11259">
    <property type="entry name" value="DUF3060"/>
    <property type="match status" value="1"/>
</dbReference>
<keyword evidence="2" id="KW-1133">Transmembrane helix</keyword>
<keyword evidence="2" id="KW-0472">Membrane</keyword>
<feature type="transmembrane region" description="Helical" evidence="2">
    <location>
        <begin position="32"/>
        <end position="51"/>
    </location>
</feature>
<feature type="region of interest" description="Disordered" evidence="1">
    <location>
        <begin position="129"/>
        <end position="149"/>
    </location>
</feature>
<evidence type="ECO:0000313" key="3">
    <source>
        <dbReference type="EMBL" id="BBY25371.1"/>
    </source>
</evidence>